<dbReference type="EMBL" id="SOYS01000001">
    <property type="protein sequence ID" value="NIY46411.1"/>
    <property type="molecule type" value="Genomic_DNA"/>
</dbReference>
<evidence type="ECO:0000313" key="3">
    <source>
        <dbReference type="Proteomes" id="UP000697927"/>
    </source>
</evidence>
<feature type="transmembrane region" description="Helical" evidence="1">
    <location>
        <begin position="178"/>
        <end position="194"/>
    </location>
</feature>
<organism evidence="2 3">
    <name type="scientific">Cedecea colo</name>
    <dbReference type="NCBI Taxonomy" id="2552946"/>
    <lineage>
        <taxon>Bacteria</taxon>
        <taxon>Pseudomonadati</taxon>
        <taxon>Pseudomonadota</taxon>
        <taxon>Gammaproteobacteria</taxon>
        <taxon>Enterobacterales</taxon>
        <taxon>Enterobacteriaceae</taxon>
        <taxon>Cedecea</taxon>
    </lineage>
</organism>
<dbReference type="Proteomes" id="UP000697927">
    <property type="component" value="Unassembled WGS sequence"/>
</dbReference>
<comment type="caution">
    <text evidence="2">The sequence shown here is derived from an EMBL/GenBank/DDBJ whole genome shotgun (WGS) entry which is preliminary data.</text>
</comment>
<evidence type="ECO:0000256" key="1">
    <source>
        <dbReference type="SAM" id="Phobius"/>
    </source>
</evidence>
<feature type="transmembrane region" description="Helical" evidence="1">
    <location>
        <begin position="98"/>
        <end position="116"/>
    </location>
</feature>
<proteinExistence type="predicted"/>
<keyword evidence="3" id="KW-1185">Reference proteome</keyword>
<name>A0ABX0VIS2_9ENTR</name>
<accession>A0ABX0VIS2</accession>
<gene>
    <name evidence="2" type="ORF">E2L00_02455</name>
</gene>
<feature type="transmembrane region" description="Helical" evidence="1">
    <location>
        <begin position="137"/>
        <end position="158"/>
    </location>
</feature>
<evidence type="ECO:0008006" key="4">
    <source>
        <dbReference type="Google" id="ProtNLM"/>
    </source>
</evidence>
<protein>
    <recommendedName>
        <fullName evidence="4">Transporter</fullName>
    </recommendedName>
</protein>
<evidence type="ECO:0000313" key="2">
    <source>
        <dbReference type="EMBL" id="NIY46411.1"/>
    </source>
</evidence>
<keyword evidence="1" id="KW-1133">Transmembrane helix</keyword>
<feature type="transmembrane region" description="Helical" evidence="1">
    <location>
        <begin position="12"/>
        <end position="34"/>
    </location>
</feature>
<keyword evidence="1" id="KW-0472">Membrane</keyword>
<sequence length="202" mass="23388">MHISFILKRLFLIVLCILAVALGVFILFGDVLWFHDFVRENSFTEIVQESLLLVLALLFFGHARKVPSRRHSSVLIGGFFSCMLIRELDFIFDELSHGCWVWFALFTALACISYALRNKEKTLEGIASFMRHPAYGMMLSGLLCVLIFSRLFGMHTLWEGLMLDGYNRLVKNMVEEGTEMFGYILCMLSTIWYLRHRPERSA</sequence>
<reference evidence="2 3" key="1">
    <citation type="journal article" date="2020" name="Microorganisms">
        <title>Polyphasic Characterisation of Cedecea colo sp. nov., a New Enteric Bacterium Isolated from the Koala Hindgut.</title>
        <authorList>
            <person name="Boath J.M."/>
            <person name="Dakhal S."/>
            <person name="Van T.T.H."/>
            <person name="Moore R.J."/>
            <person name="Dekiwadia C."/>
            <person name="Macreadie I.G."/>
        </authorList>
    </citation>
    <scope>NUCLEOTIDE SEQUENCE [LARGE SCALE GENOMIC DNA]</scope>
    <source>
        <strain evidence="2 3">ZA</strain>
    </source>
</reference>
<keyword evidence="1" id="KW-0812">Transmembrane</keyword>